<dbReference type="OMA" id="PRRYISC"/>
<proteinExistence type="predicted"/>
<sequence>MSTEDMEPEALSGDEAPDEAIEEDDEGLSAEHEDFDPAEVYMLEDFVAEDARLEEFRRKISDKIKAKVQGESSEPPRRRQSRPRRYISCNREAGHDNLVAN</sequence>
<dbReference type="AlphaFoldDB" id="A0A4U6UKM7"/>
<name>A0A4U6UKM7_SETVI</name>
<keyword evidence="3" id="KW-1185">Reference proteome</keyword>
<evidence type="ECO:0000256" key="1">
    <source>
        <dbReference type="SAM" id="MobiDB-lite"/>
    </source>
</evidence>
<accession>A0A4U6UKM7</accession>
<gene>
    <name evidence="2" type="ORF">SEVIR_5G168400v2</name>
</gene>
<dbReference type="Gramene" id="TKW14439">
    <property type="protein sequence ID" value="TKW14439"/>
    <property type="gene ID" value="SEVIR_5G168400v2"/>
</dbReference>
<reference evidence="2" key="1">
    <citation type="submission" date="2019-03" db="EMBL/GenBank/DDBJ databases">
        <title>WGS assembly of Setaria viridis.</title>
        <authorList>
            <person name="Huang P."/>
            <person name="Jenkins J."/>
            <person name="Grimwood J."/>
            <person name="Barry K."/>
            <person name="Healey A."/>
            <person name="Mamidi S."/>
            <person name="Sreedasyam A."/>
            <person name="Shu S."/>
            <person name="Feldman M."/>
            <person name="Wu J."/>
            <person name="Yu Y."/>
            <person name="Chen C."/>
            <person name="Johnson J."/>
            <person name="Rokhsar D."/>
            <person name="Baxter I."/>
            <person name="Schmutz J."/>
            <person name="Brutnell T."/>
            <person name="Kellogg E."/>
        </authorList>
    </citation>
    <scope>NUCLEOTIDE SEQUENCE [LARGE SCALE GENOMIC DNA]</scope>
</reference>
<feature type="region of interest" description="Disordered" evidence="1">
    <location>
        <begin position="1"/>
        <end position="37"/>
    </location>
</feature>
<evidence type="ECO:0000313" key="2">
    <source>
        <dbReference type="EMBL" id="TKW14439.1"/>
    </source>
</evidence>
<evidence type="ECO:0000313" key="3">
    <source>
        <dbReference type="Proteomes" id="UP000298652"/>
    </source>
</evidence>
<dbReference type="Proteomes" id="UP000298652">
    <property type="component" value="Chromosome 5"/>
</dbReference>
<protein>
    <submittedName>
        <fullName evidence="2">Uncharacterized protein</fullName>
    </submittedName>
</protein>
<feature type="compositionally biased region" description="Acidic residues" evidence="1">
    <location>
        <begin position="15"/>
        <end position="37"/>
    </location>
</feature>
<dbReference type="EMBL" id="CM016556">
    <property type="protein sequence ID" value="TKW14439.1"/>
    <property type="molecule type" value="Genomic_DNA"/>
</dbReference>
<feature type="region of interest" description="Disordered" evidence="1">
    <location>
        <begin position="62"/>
        <end position="101"/>
    </location>
</feature>
<organism evidence="2 3">
    <name type="scientific">Setaria viridis</name>
    <name type="common">Green bristlegrass</name>
    <name type="synonym">Setaria italica subsp. viridis</name>
    <dbReference type="NCBI Taxonomy" id="4556"/>
    <lineage>
        <taxon>Eukaryota</taxon>
        <taxon>Viridiplantae</taxon>
        <taxon>Streptophyta</taxon>
        <taxon>Embryophyta</taxon>
        <taxon>Tracheophyta</taxon>
        <taxon>Spermatophyta</taxon>
        <taxon>Magnoliopsida</taxon>
        <taxon>Liliopsida</taxon>
        <taxon>Poales</taxon>
        <taxon>Poaceae</taxon>
        <taxon>PACMAD clade</taxon>
        <taxon>Panicoideae</taxon>
        <taxon>Panicodae</taxon>
        <taxon>Paniceae</taxon>
        <taxon>Cenchrinae</taxon>
        <taxon>Setaria</taxon>
    </lineage>
</organism>